<feature type="region of interest" description="Disordered" evidence="1">
    <location>
        <begin position="26"/>
        <end position="69"/>
    </location>
</feature>
<name>A0A2P7VBS1_9BACL</name>
<proteinExistence type="predicted"/>
<dbReference type="InterPro" id="IPR058193">
    <property type="entry name" value="VanY/YodJ_core_dom"/>
</dbReference>
<dbReference type="PROSITE" id="PS51257">
    <property type="entry name" value="PROKAR_LIPOPROTEIN"/>
    <property type="match status" value="1"/>
</dbReference>
<feature type="compositionally biased region" description="Low complexity" evidence="1">
    <location>
        <begin position="26"/>
        <end position="36"/>
    </location>
</feature>
<comment type="caution">
    <text evidence="3">The sequence shown here is derived from an EMBL/GenBank/DDBJ whole genome shotgun (WGS) entry which is preliminary data.</text>
</comment>
<feature type="domain" description="D-alanyl-D-alanine carboxypeptidase-like core" evidence="2">
    <location>
        <begin position="124"/>
        <end position="253"/>
    </location>
</feature>
<evidence type="ECO:0000313" key="4">
    <source>
        <dbReference type="Proteomes" id="UP000240419"/>
    </source>
</evidence>
<keyword evidence="4" id="KW-1185">Reference proteome</keyword>
<reference evidence="3 4" key="1">
    <citation type="submission" date="2018-03" db="EMBL/GenBank/DDBJ databases">
        <title>Brevisbacillus phylogenomics.</title>
        <authorList>
            <person name="Dunlap C."/>
        </authorList>
    </citation>
    <scope>NUCLEOTIDE SEQUENCE [LARGE SCALE GENOMIC DNA]</scope>
    <source>
        <strain evidence="3 4">NRRL NRS-1210</strain>
    </source>
</reference>
<dbReference type="GO" id="GO:0006508">
    <property type="term" value="P:proteolysis"/>
    <property type="evidence" value="ECO:0007669"/>
    <property type="project" value="InterPro"/>
</dbReference>
<dbReference type="RefSeq" id="WP_106838815.1">
    <property type="nucleotide sequence ID" value="NZ_JBCNIW010000002.1"/>
</dbReference>
<dbReference type="EMBL" id="PXZM01000014">
    <property type="protein sequence ID" value="PSJ96674.1"/>
    <property type="molecule type" value="Genomic_DNA"/>
</dbReference>
<feature type="compositionally biased region" description="Basic and acidic residues" evidence="1">
    <location>
        <begin position="57"/>
        <end position="69"/>
    </location>
</feature>
<evidence type="ECO:0000259" key="2">
    <source>
        <dbReference type="Pfam" id="PF02557"/>
    </source>
</evidence>
<evidence type="ECO:0000313" key="3">
    <source>
        <dbReference type="EMBL" id="PSJ96674.1"/>
    </source>
</evidence>
<protein>
    <submittedName>
        <fullName evidence="3">Peptidase</fullName>
    </submittedName>
</protein>
<dbReference type="Pfam" id="PF02557">
    <property type="entry name" value="VanY"/>
    <property type="match status" value="1"/>
</dbReference>
<accession>A0A2P7VBS1</accession>
<gene>
    <name evidence="3" type="ORF">C7R93_10855</name>
</gene>
<dbReference type="PANTHER" id="PTHR34385:SF1">
    <property type="entry name" value="PEPTIDOGLYCAN L-ALANYL-D-GLUTAMATE ENDOPEPTIDASE CWLK"/>
    <property type="match status" value="1"/>
</dbReference>
<evidence type="ECO:0000256" key="1">
    <source>
        <dbReference type="SAM" id="MobiDB-lite"/>
    </source>
</evidence>
<dbReference type="OrthoDB" id="9792074at2"/>
<dbReference type="InterPro" id="IPR009045">
    <property type="entry name" value="Zn_M74/Hedgehog-like"/>
</dbReference>
<dbReference type="Proteomes" id="UP000240419">
    <property type="component" value="Unassembled WGS sequence"/>
</dbReference>
<sequence>MNKNRTSSLAIVAALSVALLSGCEPPSLSGLLSSESNGAAENGQSAGEGTQPTTVEQKNEETARPQRESLAETIKDVDGVPTVTNETDLSVVVNKQRALPADYIPPDLVEPNVPFPFDEKVEKRLLRAEAAQALEELFAKAKTEGIELYAVSGYRSYKTQRSLYETYVRTQGAEHAAAYSAVPGKSEHQTGLAMDVSGYDASTRLEESFSETPEGIWLAANCADFGFVIRYLKGKEDTTGYAYEPWHLRYVGKEMAKEIMADGLTLEDYFSQAAIAHK</sequence>
<dbReference type="SUPFAM" id="SSF55166">
    <property type="entry name" value="Hedgehog/DD-peptidase"/>
    <property type="match status" value="1"/>
</dbReference>
<organism evidence="3 4">
    <name type="scientific">Brevibacillus fortis</name>
    <dbReference type="NCBI Taxonomy" id="2126352"/>
    <lineage>
        <taxon>Bacteria</taxon>
        <taxon>Bacillati</taxon>
        <taxon>Bacillota</taxon>
        <taxon>Bacilli</taxon>
        <taxon>Bacillales</taxon>
        <taxon>Paenibacillaceae</taxon>
        <taxon>Brevibacillus</taxon>
    </lineage>
</organism>
<dbReference type="PANTHER" id="PTHR34385">
    <property type="entry name" value="D-ALANYL-D-ALANINE CARBOXYPEPTIDASE"/>
    <property type="match status" value="1"/>
</dbReference>
<feature type="compositionally biased region" description="Polar residues" evidence="1">
    <location>
        <begin position="37"/>
        <end position="56"/>
    </location>
</feature>
<dbReference type="CDD" id="cd14852">
    <property type="entry name" value="LD-carboxypeptidase"/>
    <property type="match status" value="1"/>
</dbReference>
<dbReference type="AlphaFoldDB" id="A0A2P7VBS1"/>
<dbReference type="GO" id="GO:0008233">
    <property type="term" value="F:peptidase activity"/>
    <property type="evidence" value="ECO:0007669"/>
    <property type="project" value="InterPro"/>
</dbReference>
<dbReference type="InterPro" id="IPR052179">
    <property type="entry name" value="DD-CPase-like"/>
</dbReference>
<dbReference type="Gene3D" id="3.30.1380.10">
    <property type="match status" value="1"/>
</dbReference>
<dbReference type="InterPro" id="IPR003709">
    <property type="entry name" value="VanY-like_core_dom"/>
</dbReference>